<keyword evidence="1" id="KW-0040">ANK repeat</keyword>
<proteinExistence type="predicted"/>
<dbReference type="Pfam" id="PF13637">
    <property type="entry name" value="Ank_4"/>
    <property type="match status" value="1"/>
</dbReference>
<reference evidence="3" key="2">
    <citation type="submission" date="2025-09" db="UniProtKB">
        <authorList>
            <consortium name="Ensembl"/>
        </authorList>
    </citation>
    <scope>IDENTIFICATION</scope>
</reference>
<dbReference type="InterPro" id="IPR002110">
    <property type="entry name" value="Ankyrin_rpt"/>
</dbReference>
<name>A0A3B4X6H1_SERLL</name>
<dbReference type="Proteomes" id="UP000261360">
    <property type="component" value="Unplaced"/>
</dbReference>
<organism evidence="3 4">
    <name type="scientific">Seriola lalandi dorsalis</name>
    <dbReference type="NCBI Taxonomy" id="1841481"/>
    <lineage>
        <taxon>Eukaryota</taxon>
        <taxon>Metazoa</taxon>
        <taxon>Chordata</taxon>
        <taxon>Craniata</taxon>
        <taxon>Vertebrata</taxon>
        <taxon>Euteleostomi</taxon>
        <taxon>Actinopterygii</taxon>
        <taxon>Neopterygii</taxon>
        <taxon>Teleostei</taxon>
        <taxon>Neoteleostei</taxon>
        <taxon>Acanthomorphata</taxon>
        <taxon>Carangaria</taxon>
        <taxon>Carangiformes</taxon>
        <taxon>Carangidae</taxon>
        <taxon>Seriola</taxon>
    </lineage>
</organism>
<dbReference type="OrthoDB" id="194358at2759"/>
<reference evidence="3" key="1">
    <citation type="submission" date="2025-08" db="UniProtKB">
        <authorList>
            <consortium name="Ensembl"/>
        </authorList>
    </citation>
    <scope>IDENTIFICATION</scope>
</reference>
<evidence type="ECO:0000256" key="1">
    <source>
        <dbReference type="PROSITE-ProRule" id="PRU00023"/>
    </source>
</evidence>
<dbReference type="RefSeq" id="XP_023252057.1">
    <property type="nucleotide sequence ID" value="XM_023396289.1"/>
</dbReference>
<dbReference type="Gene3D" id="1.25.40.20">
    <property type="entry name" value="Ankyrin repeat-containing domain"/>
    <property type="match status" value="1"/>
</dbReference>
<evidence type="ECO:0000313" key="4">
    <source>
        <dbReference type="Proteomes" id="UP000261360"/>
    </source>
</evidence>
<dbReference type="SUPFAM" id="SSF48403">
    <property type="entry name" value="Ankyrin repeat"/>
    <property type="match status" value="1"/>
</dbReference>
<dbReference type="PANTHER" id="PTHR24192:SF3">
    <property type="entry name" value="ANKYRIN REPEAT DOMAIN 40"/>
    <property type="match status" value="1"/>
</dbReference>
<dbReference type="SMART" id="SM00248">
    <property type="entry name" value="ANK"/>
    <property type="match status" value="2"/>
</dbReference>
<evidence type="ECO:0000256" key="2">
    <source>
        <dbReference type="SAM" id="MobiDB-lite"/>
    </source>
</evidence>
<feature type="repeat" description="ANK" evidence="1">
    <location>
        <begin position="43"/>
        <end position="75"/>
    </location>
</feature>
<dbReference type="PROSITE" id="PS50088">
    <property type="entry name" value="ANK_REPEAT"/>
    <property type="match status" value="1"/>
</dbReference>
<feature type="region of interest" description="Disordered" evidence="2">
    <location>
        <begin position="139"/>
        <end position="186"/>
    </location>
</feature>
<sequence length="417" mass="45976">MSTTSLDKELQERLREASAIGDIDEVRTLVESGVNVNSQNEINGWTCLHWACKRNHKHIVSFLISYGADKEILTAKDELASQLTSKPEIKRLLGVEVEEVPEVKEPELPIIPNYLSNPPFMYSKMDNKSEVILAQQITQNGSGEHAEDTHSDSPSLSPTHEHQKSQSLLSDSPTPPSDPTTHSQAPAGEFIPVTEQNGASPSPASSHNHAVVNCTVPMDLSVEPHLVNHADYPHAVPHNGTMCSPPLASPSPSLASSSGSQVQAPVASANPTMSRQQSIPQQLSYSQAGGPMPAFQPFFFTSTFPVNVQELVLKVRIQNPNARENDFIEVELDRQELTYRSLLRVCCRELDISAEHVEKIRKLPNTMLRKDKDVARLQDFQELEVVLEKAEGLSLFSATGGLTDRPCYNMKASRLTY</sequence>
<accession>A0A3B4X6H1</accession>
<dbReference type="PANTHER" id="PTHR24192">
    <property type="entry name" value="ANKYRIN REPEAT DOMAIN 40"/>
    <property type="match status" value="1"/>
</dbReference>
<dbReference type="GeneTree" id="ENSGT00390000007792"/>
<dbReference type="Ensembl" id="ENSSLDT00000012052.1">
    <property type="protein sequence ID" value="ENSSLDP00000011630.1"/>
    <property type="gene ID" value="ENSSLDG00000009256.1"/>
</dbReference>
<dbReference type="PROSITE" id="PS50297">
    <property type="entry name" value="ANK_REP_REGION"/>
    <property type="match status" value="1"/>
</dbReference>
<dbReference type="AlphaFoldDB" id="A0A3B4X6H1"/>
<dbReference type="InterPro" id="IPR036770">
    <property type="entry name" value="Ankyrin_rpt-contain_sf"/>
</dbReference>
<evidence type="ECO:0000313" key="3">
    <source>
        <dbReference type="Ensembl" id="ENSSLDP00000011630.1"/>
    </source>
</evidence>
<dbReference type="STRING" id="1841481.ENSSLDP00000011630"/>
<protein>
    <submittedName>
        <fullName evidence="3">Ankyrin repeat domain 40</fullName>
    </submittedName>
</protein>
<keyword evidence="4" id="KW-1185">Reference proteome</keyword>
<dbReference type="InterPro" id="IPR039195">
    <property type="entry name" value="ANKRD40"/>
</dbReference>
<dbReference type="GeneID" id="111646723"/>